<dbReference type="Proteomes" id="UP000183832">
    <property type="component" value="Unassembled WGS sequence"/>
</dbReference>
<protein>
    <submittedName>
        <fullName evidence="1">CLUMA_CG011467, isoform A</fullName>
    </submittedName>
</protein>
<proteinExistence type="predicted"/>
<evidence type="ECO:0000313" key="2">
    <source>
        <dbReference type="Proteomes" id="UP000183832"/>
    </source>
</evidence>
<organism evidence="1 2">
    <name type="scientific">Clunio marinus</name>
    <dbReference type="NCBI Taxonomy" id="568069"/>
    <lineage>
        <taxon>Eukaryota</taxon>
        <taxon>Metazoa</taxon>
        <taxon>Ecdysozoa</taxon>
        <taxon>Arthropoda</taxon>
        <taxon>Hexapoda</taxon>
        <taxon>Insecta</taxon>
        <taxon>Pterygota</taxon>
        <taxon>Neoptera</taxon>
        <taxon>Endopterygota</taxon>
        <taxon>Diptera</taxon>
        <taxon>Nematocera</taxon>
        <taxon>Chironomoidea</taxon>
        <taxon>Chironomidae</taxon>
        <taxon>Clunio</taxon>
    </lineage>
</organism>
<sequence>MIPLNYVLLDKACETKSISRFALLFIDLFWEFGFNIGTKDISDILFQHFTAQSHINILTQFTKNGKWSNETIRACCNEVNKEFLLSSLMLLDWPLPDFETHPQMN</sequence>
<accession>A0A1J1ID13</accession>
<reference evidence="1 2" key="1">
    <citation type="submission" date="2015-04" db="EMBL/GenBank/DDBJ databases">
        <authorList>
            <person name="Syromyatnikov M.Y."/>
            <person name="Popov V.N."/>
        </authorList>
    </citation>
    <scope>NUCLEOTIDE SEQUENCE [LARGE SCALE GENOMIC DNA]</scope>
</reference>
<name>A0A1J1ID13_9DIPT</name>
<dbReference type="AlphaFoldDB" id="A0A1J1ID13"/>
<keyword evidence="2" id="KW-1185">Reference proteome</keyword>
<gene>
    <name evidence="1" type="ORF">CLUMA_CG011467</name>
</gene>
<evidence type="ECO:0000313" key="1">
    <source>
        <dbReference type="EMBL" id="CRK98099.1"/>
    </source>
</evidence>
<dbReference type="EMBL" id="CVRI01000047">
    <property type="protein sequence ID" value="CRK98099.1"/>
    <property type="molecule type" value="Genomic_DNA"/>
</dbReference>